<evidence type="ECO:0000313" key="2">
    <source>
        <dbReference type="EMBL" id="MEN7550853.1"/>
    </source>
</evidence>
<sequence>MNSAIILFVFLSCLNGNLDGFYEAKWGFYAHKTINRMAVFTLPSSMLPFYKNHIQYITENAVNPDARRYVIKQEAPRHYIDIDHYGVDAIYSMPRSWKDAAALYSEDTLYKYGIVPWHVLTMKYRLTKAFQERNTEKILKLSAEIGHYIADANVPLHTTENYNGQLSGQEGIHALWESRLPELYSQKFNFFIGKARYLDHPGDAIWEAVTEAHQALDSVFSFEQTSTKSIGEHNKYSFEDKNGISTKVYSRQFCQLYHQCLNGQVERRMQKAIRLVGDFWYTCWVDAGQPDLDKLDQNTPDSPKIKPIQKGKFPTRSHDF</sequence>
<dbReference type="SUPFAM" id="SSF48537">
    <property type="entry name" value="Phospholipase C/P1 nuclease"/>
    <property type="match status" value="1"/>
</dbReference>
<evidence type="ECO:0000313" key="3">
    <source>
        <dbReference type="Proteomes" id="UP001403385"/>
    </source>
</evidence>
<dbReference type="EMBL" id="JBDKWZ010000017">
    <property type="protein sequence ID" value="MEN7550853.1"/>
    <property type="molecule type" value="Genomic_DNA"/>
</dbReference>
<dbReference type="RefSeq" id="WP_346823633.1">
    <property type="nucleotide sequence ID" value="NZ_JBDKWZ010000017.1"/>
</dbReference>
<dbReference type="Gene3D" id="1.10.575.10">
    <property type="entry name" value="P1 Nuclease"/>
    <property type="match status" value="1"/>
</dbReference>
<name>A0AAW9SAB4_9BACT</name>
<protein>
    <submittedName>
        <fullName evidence="2">Zinc dependent phospholipase C family protein</fullName>
    </submittedName>
</protein>
<dbReference type="Proteomes" id="UP001403385">
    <property type="component" value="Unassembled WGS sequence"/>
</dbReference>
<organism evidence="2 3">
    <name type="scientific">Rapidithrix thailandica</name>
    <dbReference type="NCBI Taxonomy" id="413964"/>
    <lineage>
        <taxon>Bacteria</taxon>
        <taxon>Pseudomonadati</taxon>
        <taxon>Bacteroidota</taxon>
        <taxon>Cytophagia</taxon>
        <taxon>Cytophagales</taxon>
        <taxon>Flammeovirgaceae</taxon>
        <taxon>Rapidithrix</taxon>
    </lineage>
</organism>
<proteinExistence type="predicted"/>
<comment type="caution">
    <text evidence="2">The sequence shown here is derived from an EMBL/GenBank/DDBJ whole genome shotgun (WGS) entry which is preliminary data.</text>
</comment>
<evidence type="ECO:0000256" key="1">
    <source>
        <dbReference type="SAM" id="MobiDB-lite"/>
    </source>
</evidence>
<dbReference type="GO" id="GO:0016788">
    <property type="term" value="F:hydrolase activity, acting on ester bonds"/>
    <property type="evidence" value="ECO:0007669"/>
    <property type="project" value="InterPro"/>
</dbReference>
<dbReference type="AlphaFoldDB" id="A0AAW9SAB4"/>
<accession>A0AAW9SAB4</accession>
<feature type="region of interest" description="Disordered" evidence="1">
    <location>
        <begin position="292"/>
        <end position="320"/>
    </location>
</feature>
<feature type="compositionally biased region" description="Basic residues" evidence="1">
    <location>
        <begin position="307"/>
        <end position="320"/>
    </location>
</feature>
<keyword evidence="3" id="KW-1185">Reference proteome</keyword>
<reference evidence="2 3" key="1">
    <citation type="submission" date="2024-04" db="EMBL/GenBank/DDBJ databases">
        <title>Novel genus in family Flammeovirgaceae.</title>
        <authorList>
            <person name="Nguyen T.H."/>
            <person name="Vuong T.Q."/>
            <person name="Le H."/>
            <person name="Kim S.-G."/>
        </authorList>
    </citation>
    <scope>NUCLEOTIDE SEQUENCE [LARGE SCALE GENOMIC DNA]</scope>
    <source>
        <strain evidence="2 3">JCM 23209</strain>
    </source>
</reference>
<dbReference type="CDD" id="cd10981">
    <property type="entry name" value="ZnPC_S1P1"/>
    <property type="match status" value="1"/>
</dbReference>
<gene>
    <name evidence="2" type="ORF">AAG747_23230</name>
</gene>
<dbReference type="InterPro" id="IPR008947">
    <property type="entry name" value="PLipase_C/P1_nuclease_dom_sf"/>
</dbReference>